<dbReference type="Proteomes" id="UP001497535">
    <property type="component" value="Unassembled WGS sequence"/>
</dbReference>
<organism evidence="1 2">
    <name type="scientific">Meloidogyne enterolobii</name>
    <name type="common">Root-knot nematode worm</name>
    <name type="synonym">Meloidogyne mayaguensis</name>
    <dbReference type="NCBI Taxonomy" id="390850"/>
    <lineage>
        <taxon>Eukaryota</taxon>
        <taxon>Metazoa</taxon>
        <taxon>Ecdysozoa</taxon>
        <taxon>Nematoda</taxon>
        <taxon>Chromadorea</taxon>
        <taxon>Rhabditida</taxon>
        <taxon>Tylenchina</taxon>
        <taxon>Tylenchomorpha</taxon>
        <taxon>Tylenchoidea</taxon>
        <taxon>Meloidogynidae</taxon>
        <taxon>Meloidogyninae</taxon>
        <taxon>Meloidogyne</taxon>
    </lineage>
</organism>
<comment type="caution">
    <text evidence="1">The sequence shown here is derived from an EMBL/GenBank/DDBJ whole genome shotgun (WGS) entry which is preliminary data.</text>
</comment>
<name>A0ACB1ACK8_MELEN</name>
<dbReference type="EMBL" id="CAVMJV010000075">
    <property type="protein sequence ID" value="CAK5088903.1"/>
    <property type="molecule type" value="Genomic_DNA"/>
</dbReference>
<keyword evidence="2" id="KW-1185">Reference proteome</keyword>
<evidence type="ECO:0000313" key="1">
    <source>
        <dbReference type="EMBL" id="CAK5088903.1"/>
    </source>
</evidence>
<proteinExistence type="predicted"/>
<sequence>MLTTFKCYFTGDNKSCVNCTTTIETATKILIFGMYLMAKTSINFHWRPTTDGKSWRRNAKRCPHISF</sequence>
<evidence type="ECO:0000313" key="2">
    <source>
        <dbReference type="Proteomes" id="UP001497535"/>
    </source>
</evidence>
<accession>A0ACB1ACK8</accession>
<reference evidence="1" key="1">
    <citation type="submission" date="2023-11" db="EMBL/GenBank/DDBJ databases">
        <authorList>
            <person name="Poullet M."/>
        </authorList>
    </citation>
    <scope>NUCLEOTIDE SEQUENCE</scope>
    <source>
        <strain evidence="1">E1834</strain>
    </source>
</reference>
<protein>
    <submittedName>
        <fullName evidence="1">Uncharacterized protein</fullName>
    </submittedName>
</protein>
<gene>
    <name evidence="1" type="ORF">MENTE1834_LOCUS36595</name>
</gene>